<evidence type="ECO:0000256" key="5">
    <source>
        <dbReference type="ARBA" id="ARBA00022777"/>
    </source>
</evidence>
<dbReference type="Pfam" id="PF02518">
    <property type="entry name" value="HATPase_c"/>
    <property type="match status" value="1"/>
</dbReference>
<dbReference type="CDD" id="cd00075">
    <property type="entry name" value="HATPase"/>
    <property type="match status" value="1"/>
</dbReference>
<dbReference type="EC" id="2.7.13.3" evidence="2"/>
<protein>
    <recommendedName>
        <fullName evidence="2">histidine kinase</fullName>
        <ecNumber evidence="2">2.7.13.3</ecNumber>
    </recommendedName>
</protein>
<evidence type="ECO:0000256" key="4">
    <source>
        <dbReference type="ARBA" id="ARBA00022679"/>
    </source>
</evidence>
<dbReference type="SMART" id="SM00388">
    <property type="entry name" value="HisKA"/>
    <property type="match status" value="1"/>
</dbReference>
<reference evidence="8 9" key="1">
    <citation type="submission" date="2023-02" db="EMBL/GenBank/DDBJ databases">
        <title>Genome sequence of Sphingobacterium sp. KACC 22765.</title>
        <authorList>
            <person name="Kim S."/>
            <person name="Heo J."/>
            <person name="Kwon S.-W."/>
        </authorList>
    </citation>
    <scope>NUCLEOTIDE SEQUENCE [LARGE SCALE GENOMIC DNA]</scope>
    <source>
        <strain evidence="8 9">KACC 22765</strain>
    </source>
</reference>
<feature type="domain" description="Histidine kinase" evidence="6">
    <location>
        <begin position="155"/>
        <end position="368"/>
    </location>
</feature>
<keyword evidence="9" id="KW-1185">Reference proteome</keyword>
<accession>A0ABY7WNP8</accession>
<comment type="catalytic activity">
    <reaction evidence="1">
        <text>ATP + protein L-histidine = ADP + protein N-phospho-L-histidine.</text>
        <dbReference type="EC" id="2.7.13.3"/>
    </reaction>
</comment>
<dbReference type="PROSITE" id="PS50109">
    <property type="entry name" value="HIS_KIN"/>
    <property type="match status" value="1"/>
</dbReference>
<keyword evidence="3" id="KW-0597">Phosphoprotein</keyword>
<evidence type="ECO:0000256" key="1">
    <source>
        <dbReference type="ARBA" id="ARBA00000085"/>
    </source>
</evidence>
<dbReference type="Proteomes" id="UP001221558">
    <property type="component" value="Chromosome"/>
</dbReference>
<dbReference type="PRINTS" id="PR00344">
    <property type="entry name" value="BCTRLSENSOR"/>
</dbReference>
<dbReference type="InterPro" id="IPR005467">
    <property type="entry name" value="His_kinase_dom"/>
</dbReference>
<proteinExistence type="predicted"/>
<evidence type="ECO:0000313" key="8">
    <source>
        <dbReference type="EMBL" id="WDF70332.1"/>
    </source>
</evidence>
<name>A0ABY7WNP8_9SPHI</name>
<dbReference type="InterPro" id="IPR050351">
    <property type="entry name" value="BphY/WalK/GraS-like"/>
</dbReference>
<dbReference type="InterPro" id="IPR003594">
    <property type="entry name" value="HATPase_dom"/>
</dbReference>
<evidence type="ECO:0000259" key="7">
    <source>
        <dbReference type="PROSITE" id="PS50113"/>
    </source>
</evidence>
<dbReference type="Gene3D" id="3.30.450.20">
    <property type="entry name" value="PAS domain"/>
    <property type="match status" value="1"/>
</dbReference>
<dbReference type="InterPro" id="IPR004358">
    <property type="entry name" value="Sig_transdc_His_kin-like_C"/>
</dbReference>
<keyword evidence="4" id="KW-0808">Transferase</keyword>
<dbReference type="Gene3D" id="3.30.565.10">
    <property type="entry name" value="Histidine kinase-like ATPase, C-terminal domain"/>
    <property type="match status" value="1"/>
</dbReference>
<dbReference type="InterPro" id="IPR000700">
    <property type="entry name" value="PAS-assoc_C"/>
</dbReference>
<dbReference type="InterPro" id="IPR036890">
    <property type="entry name" value="HATPase_C_sf"/>
</dbReference>
<dbReference type="RefSeq" id="WP_274269041.1">
    <property type="nucleotide sequence ID" value="NZ_CP117880.1"/>
</dbReference>
<gene>
    <name evidence="8" type="ORF">PQ465_08115</name>
</gene>
<dbReference type="SMART" id="SM00387">
    <property type="entry name" value="HATPase_c"/>
    <property type="match status" value="1"/>
</dbReference>
<dbReference type="InterPro" id="IPR036097">
    <property type="entry name" value="HisK_dim/P_sf"/>
</dbReference>
<organism evidence="8 9">
    <name type="scientific">Sphingobacterium oryzagri</name>
    <dbReference type="NCBI Taxonomy" id="3025669"/>
    <lineage>
        <taxon>Bacteria</taxon>
        <taxon>Pseudomonadati</taxon>
        <taxon>Bacteroidota</taxon>
        <taxon>Sphingobacteriia</taxon>
        <taxon>Sphingobacteriales</taxon>
        <taxon>Sphingobacteriaceae</taxon>
        <taxon>Sphingobacterium</taxon>
    </lineage>
</organism>
<dbReference type="Pfam" id="PF00512">
    <property type="entry name" value="HisKA"/>
    <property type="match status" value="1"/>
</dbReference>
<dbReference type="PANTHER" id="PTHR42878">
    <property type="entry name" value="TWO-COMPONENT HISTIDINE KINASE"/>
    <property type="match status" value="1"/>
</dbReference>
<dbReference type="Pfam" id="PF08448">
    <property type="entry name" value="PAS_4"/>
    <property type="match status" value="1"/>
</dbReference>
<dbReference type="InterPro" id="IPR035965">
    <property type="entry name" value="PAS-like_dom_sf"/>
</dbReference>
<evidence type="ECO:0000313" key="9">
    <source>
        <dbReference type="Proteomes" id="UP001221558"/>
    </source>
</evidence>
<dbReference type="SUPFAM" id="SSF55785">
    <property type="entry name" value="PYP-like sensor domain (PAS domain)"/>
    <property type="match status" value="1"/>
</dbReference>
<evidence type="ECO:0000256" key="3">
    <source>
        <dbReference type="ARBA" id="ARBA00022553"/>
    </source>
</evidence>
<dbReference type="CDD" id="cd00082">
    <property type="entry name" value="HisKA"/>
    <property type="match status" value="1"/>
</dbReference>
<dbReference type="PANTHER" id="PTHR42878:SF15">
    <property type="entry name" value="BACTERIOPHYTOCHROME"/>
    <property type="match status" value="1"/>
</dbReference>
<sequence length="371" mass="41661">MQNISMNNGNANLLDIIAHSPQGIAVYETADLKIRFVNQSMLTVWGMDDRIVGQNFADVFPAFTEQGFTDLLLNVWHSGVTYRATAYPADIIIDGKSETKYFDFEYQAIVDANGQTVAILHTSTDVTPRKRALQMIEEKEALISFNKDLETLTHTLSHDLRNPLGVAKMGTQFMRSKTNMPSAEVHKWCDAILASISSMESIINHTLRVNQVRIYESSTDYVNMPEIIDMVCTEVKSFLEIPHAIFRIKELHPLPGDKSLLQQLFFSLIGNAVRYSSNKDQPIIEINSELTDTHTVYHIKDNGIGIPEAELSQLFELFYRGSNAQDFQGTGVGLSLVNKIIKRLGGRIQISSTLDRGTTVSLQFPREKSNN</sequence>
<dbReference type="EMBL" id="CP117880">
    <property type="protein sequence ID" value="WDF70332.1"/>
    <property type="molecule type" value="Genomic_DNA"/>
</dbReference>
<dbReference type="PROSITE" id="PS50113">
    <property type="entry name" value="PAC"/>
    <property type="match status" value="1"/>
</dbReference>
<evidence type="ECO:0000259" key="6">
    <source>
        <dbReference type="PROSITE" id="PS50109"/>
    </source>
</evidence>
<dbReference type="InterPro" id="IPR003661">
    <property type="entry name" value="HisK_dim/P_dom"/>
</dbReference>
<dbReference type="Gene3D" id="1.10.287.130">
    <property type="match status" value="1"/>
</dbReference>
<keyword evidence="5 8" id="KW-0418">Kinase</keyword>
<dbReference type="InterPro" id="IPR013656">
    <property type="entry name" value="PAS_4"/>
</dbReference>
<dbReference type="GO" id="GO:0016301">
    <property type="term" value="F:kinase activity"/>
    <property type="evidence" value="ECO:0007669"/>
    <property type="project" value="UniProtKB-KW"/>
</dbReference>
<dbReference type="SUPFAM" id="SSF55874">
    <property type="entry name" value="ATPase domain of HSP90 chaperone/DNA topoisomerase II/histidine kinase"/>
    <property type="match status" value="1"/>
</dbReference>
<feature type="domain" description="PAC" evidence="7">
    <location>
        <begin position="85"/>
        <end position="138"/>
    </location>
</feature>
<dbReference type="SUPFAM" id="SSF47384">
    <property type="entry name" value="Homodimeric domain of signal transducing histidine kinase"/>
    <property type="match status" value="1"/>
</dbReference>
<evidence type="ECO:0000256" key="2">
    <source>
        <dbReference type="ARBA" id="ARBA00012438"/>
    </source>
</evidence>